<dbReference type="Gene3D" id="6.10.340.10">
    <property type="match status" value="1"/>
</dbReference>
<dbReference type="Pfam" id="PF00672">
    <property type="entry name" value="HAMP"/>
    <property type="match status" value="1"/>
</dbReference>
<dbReference type="PROSITE" id="PS50885">
    <property type="entry name" value="HAMP"/>
    <property type="match status" value="1"/>
</dbReference>
<dbReference type="SMART" id="SM00304">
    <property type="entry name" value="HAMP"/>
    <property type="match status" value="1"/>
</dbReference>
<dbReference type="CDD" id="cd06225">
    <property type="entry name" value="HAMP"/>
    <property type="match status" value="1"/>
</dbReference>
<dbReference type="Pfam" id="PF08376">
    <property type="entry name" value="NIT"/>
    <property type="match status" value="1"/>
</dbReference>
<feature type="domain" description="HAMP" evidence="2">
    <location>
        <begin position="348"/>
        <end position="395"/>
    </location>
</feature>
<gene>
    <name evidence="4" type="ORF">MNBD_ALPHA12-579</name>
</gene>
<dbReference type="InterPro" id="IPR010910">
    <property type="entry name" value="Nitrate/nitrite_sensing_bac"/>
</dbReference>
<dbReference type="AlphaFoldDB" id="A0A3B0TXJ8"/>
<feature type="domain" description="NIT" evidence="3">
    <location>
        <begin position="66"/>
        <end position="317"/>
    </location>
</feature>
<dbReference type="PANTHER" id="PTHR32089:SF112">
    <property type="entry name" value="LYSOZYME-LIKE PROTEIN-RELATED"/>
    <property type="match status" value="1"/>
</dbReference>
<feature type="transmembrane region" description="Helical" evidence="1">
    <location>
        <begin position="325"/>
        <end position="347"/>
    </location>
</feature>
<keyword evidence="1" id="KW-0812">Transmembrane</keyword>
<proteinExistence type="predicted"/>
<keyword evidence="1" id="KW-0472">Membrane</keyword>
<feature type="transmembrane region" description="Helical" evidence="1">
    <location>
        <begin position="20"/>
        <end position="43"/>
    </location>
</feature>
<evidence type="ECO:0000256" key="1">
    <source>
        <dbReference type="SAM" id="Phobius"/>
    </source>
</evidence>
<dbReference type="SUPFAM" id="SSF158472">
    <property type="entry name" value="HAMP domain-like"/>
    <property type="match status" value="1"/>
</dbReference>
<reference evidence="4" key="1">
    <citation type="submission" date="2018-06" db="EMBL/GenBank/DDBJ databases">
        <authorList>
            <person name="Zhirakovskaya E."/>
        </authorList>
    </citation>
    <scope>NUCLEOTIDE SEQUENCE</scope>
</reference>
<dbReference type="PROSITE" id="PS50906">
    <property type="entry name" value="NIT"/>
    <property type="match status" value="1"/>
</dbReference>
<evidence type="ECO:0000313" key="4">
    <source>
        <dbReference type="EMBL" id="VAW16859.1"/>
    </source>
</evidence>
<accession>A0A3B0TXJ8</accession>
<dbReference type="EMBL" id="UOEO01000060">
    <property type="protein sequence ID" value="VAW16859.1"/>
    <property type="molecule type" value="Genomic_DNA"/>
</dbReference>
<dbReference type="GO" id="GO:0016020">
    <property type="term" value="C:membrane"/>
    <property type="evidence" value="ECO:0007669"/>
    <property type="project" value="InterPro"/>
</dbReference>
<evidence type="ECO:0000259" key="3">
    <source>
        <dbReference type="PROSITE" id="PS50906"/>
    </source>
</evidence>
<keyword evidence="1" id="KW-1133">Transmembrane helix</keyword>
<name>A0A3B0TXJ8_9ZZZZ</name>
<organism evidence="4">
    <name type="scientific">hydrothermal vent metagenome</name>
    <dbReference type="NCBI Taxonomy" id="652676"/>
    <lineage>
        <taxon>unclassified sequences</taxon>
        <taxon>metagenomes</taxon>
        <taxon>ecological metagenomes</taxon>
    </lineage>
</organism>
<dbReference type="PANTHER" id="PTHR32089">
    <property type="entry name" value="METHYL-ACCEPTING CHEMOTAXIS PROTEIN MCPB"/>
    <property type="match status" value="1"/>
</dbReference>
<evidence type="ECO:0000259" key="2">
    <source>
        <dbReference type="PROSITE" id="PS50885"/>
    </source>
</evidence>
<dbReference type="InterPro" id="IPR003660">
    <property type="entry name" value="HAMP_dom"/>
</dbReference>
<evidence type="ECO:0008006" key="5">
    <source>
        <dbReference type="Google" id="ProtNLM"/>
    </source>
</evidence>
<dbReference type="InterPro" id="IPR013587">
    <property type="entry name" value="Nitrate/nitrite_sensing"/>
</dbReference>
<dbReference type="GO" id="GO:0007165">
    <property type="term" value="P:signal transduction"/>
    <property type="evidence" value="ECO:0007669"/>
    <property type="project" value="InterPro"/>
</dbReference>
<sequence>MGGASKKQTESKFQQFITNLSVRLRIMVLVLVPLAGIVMLGFLELHSEYKLETQSKQSMMFAISITPLSNLINEVQKERGYSAGYIASGGTRFSSELTAQRQNTDAALAKYRTHLSMLQKMYMNQGIDRQLVRSLTNFDRLPVIRSQVGDKSLAKADMLKFYTGAVTQLLTIIDMQMTFASNQELADQIRGLVSIMKAKEMAGLERASGAAAFATGQINKADYAKFVSLVEIQEIMLGEFVKSVNEDMVAFYSKTMADPVVETVQSYRDVLSKAPYDKSLENVSGKEWFDATTRRIGLLNQVAEAVIAQVISTSKAVEADNLRQLQAMAVVVASILLITIILAFIVVRSITRPVNRLTATMDKLADGKYDIEVAGTENGDELGKMARAVEVFRQNGLK</sequence>
<protein>
    <recommendedName>
        <fullName evidence="5">HAMP domain-containing protein</fullName>
    </recommendedName>
</protein>
<feature type="non-terminal residue" evidence="4">
    <location>
        <position position="398"/>
    </location>
</feature>